<accession>A0A5C2S7S9</accession>
<organism evidence="2 3">
    <name type="scientific">Lentinus tigrinus ALCF2SS1-6</name>
    <dbReference type="NCBI Taxonomy" id="1328759"/>
    <lineage>
        <taxon>Eukaryota</taxon>
        <taxon>Fungi</taxon>
        <taxon>Dikarya</taxon>
        <taxon>Basidiomycota</taxon>
        <taxon>Agaricomycotina</taxon>
        <taxon>Agaricomycetes</taxon>
        <taxon>Polyporales</taxon>
        <taxon>Polyporaceae</taxon>
        <taxon>Lentinus</taxon>
    </lineage>
</organism>
<dbReference type="Proteomes" id="UP000313359">
    <property type="component" value="Unassembled WGS sequence"/>
</dbReference>
<keyword evidence="3" id="KW-1185">Reference proteome</keyword>
<dbReference type="Gene3D" id="3.30.710.10">
    <property type="entry name" value="Potassium Channel Kv1.1, Chain A"/>
    <property type="match status" value="1"/>
</dbReference>
<reference evidence="2" key="1">
    <citation type="journal article" date="2018" name="Genome Biol. Evol.">
        <title>Genomics and development of Lentinus tigrinus, a white-rot wood-decaying mushroom with dimorphic fruiting bodies.</title>
        <authorList>
            <person name="Wu B."/>
            <person name="Xu Z."/>
            <person name="Knudson A."/>
            <person name="Carlson A."/>
            <person name="Chen N."/>
            <person name="Kovaka S."/>
            <person name="LaButti K."/>
            <person name="Lipzen A."/>
            <person name="Pennachio C."/>
            <person name="Riley R."/>
            <person name="Schakwitz W."/>
            <person name="Umezawa K."/>
            <person name="Ohm R.A."/>
            <person name="Grigoriev I.V."/>
            <person name="Nagy L.G."/>
            <person name="Gibbons J."/>
            <person name="Hibbett D."/>
        </authorList>
    </citation>
    <scope>NUCLEOTIDE SEQUENCE [LARGE SCALE GENOMIC DNA]</scope>
    <source>
        <strain evidence="2">ALCF2SS1-6</strain>
    </source>
</reference>
<evidence type="ECO:0000256" key="1">
    <source>
        <dbReference type="SAM" id="MobiDB-lite"/>
    </source>
</evidence>
<dbReference type="InterPro" id="IPR011333">
    <property type="entry name" value="SKP1/BTB/POZ_sf"/>
</dbReference>
<evidence type="ECO:0008006" key="4">
    <source>
        <dbReference type="Google" id="ProtNLM"/>
    </source>
</evidence>
<proteinExistence type="predicted"/>
<dbReference type="STRING" id="1328759.A0A5C2S7S9"/>
<evidence type="ECO:0000313" key="3">
    <source>
        <dbReference type="Proteomes" id="UP000313359"/>
    </source>
</evidence>
<dbReference type="EMBL" id="ML122271">
    <property type="protein sequence ID" value="RPD59189.1"/>
    <property type="molecule type" value="Genomic_DNA"/>
</dbReference>
<feature type="compositionally biased region" description="Acidic residues" evidence="1">
    <location>
        <begin position="98"/>
        <end position="111"/>
    </location>
</feature>
<feature type="region of interest" description="Disordered" evidence="1">
    <location>
        <begin position="338"/>
        <end position="389"/>
    </location>
</feature>
<dbReference type="AlphaFoldDB" id="A0A5C2S7S9"/>
<gene>
    <name evidence="2" type="ORF">L227DRAFT_654200</name>
</gene>
<protein>
    <recommendedName>
        <fullName evidence="4">BTB domain-containing protein</fullName>
    </recommendedName>
</protein>
<sequence length="389" mass="42639">MNEPLTSVEAALAASLNPGSVRDICLYAFSKKSKSNGVVKIHRPLPVVAVGSVLKKTARFADVLGLASTDYPIDSGQRRPQDQQFAILQAGQGSGYDYESDSDLDEEEQNDSDCLSKDGLLSESIDLSAVGAKHVELEEVKTSQDVSKYRAIMVPNVAYRTLRAGVFFMYTGKVRFLPLRSQGIEKRQNELRALESAGIPACSPKALYRFADTFDMKDLRQCAANAITHRLSPENIVDEVFSSFFCRYEDLHRRAMNIIGFLYDNPAVQQSLQRLIPRIVKGELPHAGPTLVALFRMQKINAPRRVGRVATELAAQSTPGIHDGSSLCGTTLNASAQSFQPKELPSTTSAFSLNAPDPSTSRSTLKSPVSRPRGPEPRPPTFLHAPLKF</sequence>
<dbReference type="OrthoDB" id="6359816at2759"/>
<evidence type="ECO:0000313" key="2">
    <source>
        <dbReference type="EMBL" id="RPD59189.1"/>
    </source>
</evidence>
<feature type="compositionally biased region" description="Polar residues" evidence="1">
    <location>
        <begin position="338"/>
        <end position="367"/>
    </location>
</feature>
<name>A0A5C2S7S9_9APHY</name>
<feature type="region of interest" description="Disordered" evidence="1">
    <location>
        <begin position="93"/>
        <end position="115"/>
    </location>
</feature>